<evidence type="ECO:0000313" key="10">
    <source>
        <dbReference type="Proteomes" id="UP000515124"/>
    </source>
</evidence>
<feature type="transmembrane region" description="Helical" evidence="9">
    <location>
        <begin position="105"/>
        <end position="122"/>
    </location>
</feature>
<sequence>MMESASHEKVGLLASWWVRLTAMPNMIACKVSEMAKNTKKLGQDDPRRVFHSLKVGFALTLVSLFYYYQPLYDNFGVSAMWAVMTVVVVFEFSVGATLGKGLNRALATLLAGALGIGAHHLASLSGQIGEPIVIGFFVFLQAATSTFIRFFPQIKARYDYGLLIFILTFSLISVSGLRDDEILELAHKRLATIFIGGSACVIISIVVCPVWAGEDLHNLIAANIENLGSFLEGFGDEYFKTLEDAESKDDKSFLQAYKSALNSKSSEESLANFARWEPGQGRFHFCHPWKQYLKVATLTRQCAYRIEALHSRLTDDNKVSSEILNIIQESCTKLSLETGKALKELASAFKEMTKSPSPETHMAKAKAAAKSLRSLLKSGLWEDTELLEVMPAATVGSLLLDVVNCSEKIIESVNELAFLANFKTVEATVSPEKSQLGKLDNKEKNPNMDVVVTIAEAPSVLPENGEKVGSQQVEV</sequence>
<evidence type="ECO:0000256" key="5">
    <source>
        <dbReference type="ARBA" id="ARBA00022989"/>
    </source>
</evidence>
<keyword evidence="7 9" id="KW-0472">Membrane</keyword>
<protein>
    <submittedName>
        <fullName evidence="11">Aluminum-activated malate transporter 2-like</fullName>
    </submittedName>
</protein>
<evidence type="ECO:0000313" key="11">
    <source>
        <dbReference type="RefSeq" id="XP_021826250.1"/>
    </source>
</evidence>
<evidence type="ECO:0000256" key="2">
    <source>
        <dbReference type="ARBA" id="ARBA00007079"/>
    </source>
</evidence>
<dbReference type="SMR" id="A0A6P5TGQ9"/>
<dbReference type="GO" id="GO:0015743">
    <property type="term" value="P:malate transport"/>
    <property type="evidence" value="ECO:0007669"/>
    <property type="project" value="InterPro"/>
</dbReference>
<feature type="transmembrane region" description="Helical" evidence="9">
    <location>
        <begin position="160"/>
        <end position="178"/>
    </location>
</feature>
<keyword evidence="8" id="KW-0407">Ion channel</keyword>
<comment type="similarity">
    <text evidence="2">Belongs to the aromatic acid exporter (TC 2.A.85) family.</text>
</comment>
<dbReference type="GeneID" id="110767115"/>
<dbReference type="GO" id="GO:0034220">
    <property type="term" value="P:monoatomic ion transmembrane transport"/>
    <property type="evidence" value="ECO:0007669"/>
    <property type="project" value="UniProtKB-KW"/>
</dbReference>
<evidence type="ECO:0000256" key="9">
    <source>
        <dbReference type="SAM" id="Phobius"/>
    </source>
</evidence>
<proteinExistence type="inferred from homology"/>
<name>A0A6P5TGQ9_PRUAV</name>
<feature type="transmembrane region" description="Helical" evidence="9">
    <location>
        <begin position="80"/>
        <end position="98"/>
    </location>
</feature>
<evidence type="ECO:0000256" key="1">
    <source>
        <dbReference type="ARBA" id="ARBA00004141"/>
    </source>
</evidence>
<keyword evidence="10" id="KW-1185">Reference proteome</keyword>
<evidence type="ECO:0000256" key="7">
    <source>
        <dbReference type="ARBA" id="ARBA00023136"/>
    </source>
</evidence>
<dbReference type="GO" id="GO:0016020">
    <property type="term" value="C:membrane"/>
    <property type="evidence" value="ECO:0007669"/>
    <property type="project" value="UniProtKB-SubCell"/>
</dbReference>
<reference evidence="11" key="1">
    <citation type="submission" date="2025-08" db="UniProtKB">
        <authorList>
            <consortium name="RefSeq"/>
        </authorList>
    </citation>
    <scope>IDENTIFICATION</scope>
</reference>
<dbReference type="Gramene" id="Pav_sc0001331.1_g100.1.mk:mrna">
    <property type="protein sequence ID" value="Pav_sc0001331.1_g100.1.mk:mrna"/>
    <property type="gene ID" value="Pav_sc0001331.1_g100.1.mk"/>
</dbReference>
<gene>
    <name evidence="11" type="primary">LOC110767115</name>
</gene>
<dbReference type="RefSeq" id="XP_021826250.1">
    <property type="nucleotide sequence ID" value="XM_021970558.1"/>
</dbReference>
<dbReference type="AlphaFoldDB" id="A0A6P5TGQ9"/>
<keyword evidence="4 9" id="KW-0812">Transmembrane</keyword>
<feature type="transmembrane region" description="Helical" evidence="9">
    <location>
        <begin position="190"/>
        <end position="212"/>
    </location>
</feature>
<evidence type="ECO:0000256" key="8">
    <source>
        <dbReference type="ARBA" id="ARBA00023303"/>
    </source>
</evidence>
<dbReference type="KEGG" id="pavi:110767115"/>
<evidence type="ECO:0000256" key="4">
    <source>
        <dbReference type="ARBA" id="ARBA00022692"/>
    </source>
</evidence>
<organism evidence="10 11">
    <name type="scientific">Prunus avium</name>
    <name type="common">Cherry</name>
    <name type="synonym">Cerasus avium</name>
    <dbReference type="NCBI Taxonomy" id="42229"/>
    <lineage>
        <taxon>Eukaryota</taxon>
        <taxon>Viridiplantae</taxon>
        <taxon>Streptophyta</taxon>
        <taxon>Embryophyta</taxon>
        <taxon>Tracheophyta</taxon>
        <taxon>Spermatophyta</taxon>
        <taxon>Magnoliopsida</taxon>
        <taxon>eudicotyledons</taxon>
        <taxon>Gunneridae</taxon>
        <taxon>Pentapetalae</taxon>
        <taxon>rosids</taxon>
        <taxon>fabids</taxon>
        <taxon>Rosales</taxon>
        <taxon>Rosaceae</taxon>
        <taxon>Amygdaloideae</taxon>
        <taxon>Amygdaleae</taxon>
        <taxon>Prunus</taxon>
    </lineage>
</organism>
<keyword evidence="3" id="KW-0813">Transport</keyword>
<evidence type="ECO:0000256" key="6">
    <source>
        <dbReference type="ARBA" id="ARBA00023065"/>
    </source>
</evidence>
<comment type="subcellular location">
    <subcellularLocation>
        <location evidence="1">Membrane</location>
        <topology evidence="1">Multi-pass membrane protein</topology>
    </subcellularLocation>
</comment>
<dbReference type="InterPro" id="IPR020966">
    <property type="entry name" value="ALMT"/>
</dbReference>
<evidence type="ECO:0000256" key="3">
    <source>
        <dbReference type="ARBA" id="ARBA00022448"/>
    </source>
</evidence>
<keyword evidence="6" id="KW-0406">Ion transport</keyword>
<dbReference type="Pfam" id="PF11744">
    <property type="entry name" value="ALMT"/>
    <property type="match status" value="1"/>
</dbReference>
<feature type="transmembrane region" description="Helical" evidence="9">
    <location>
        <begin position="128"/>
        <end position="148"/>
    </location>
</feature>
<accession>A0A6P5TGQ9</accession>
<keyword evidence="5 9" id="KW-1133">Transmembrane helix</keyword>
<feature type="transmembrane region" description="Helical" evidence="9">
    <location>
        <begin position="49"/>
        <end position="68"/>
    </location>
</feature>
<dbReference type="Proteomes" id="UP000515124">
    <property type="component" value="Unplaced"/>
</dbReference>
<dbReference type="PANTHER" id="PTHR31086">
    <property type="entry name" value="ALUMINUM-ACTIVATED MALATE TRANSPORTER 10"/>
    <property type="match status" value="1"/>
</dbReference>